<reference evidence="2 3" key="1">
    <citation type="submission" date="2017-11" db="EMBL/GenBank/DDBJ databases">
        <title>The genome of Rhizophagus clarus HR1 reveals common genetic basis of auxotrophy among arbuscular mycorrhizal fungi.</title>
        <authorList>
            <person name="Kobayashi Y."/>
        </authorList>
    </citation>
    <scope>NUCLEOTIDE SEQUENCE [LARGE SCALE GENOMIC DNA]</scope>
    <source>
        <strain evidence="2 3">HR1</strain>
    </source>
</reference>
<protein>
    <recommendedName>
        <fullName evidence="4">RNase H type-1 domain-containing protein</fullName>
    </recommendedName>
</protein>
<keyword evidence="3" id="KW-1185">Reference proteome</keyword>
<dbReference type="EMBL" id="BEXD01002223">
    <property type="protein sequence ID" value="GBB97469.1"/>
    <property type="molecule type" value="Genomic_DNA"/>
</dbReference>
<evidence type="ECO:0008006" key="4">
    <source>
        <dbReference type="Google" id="ProtNLM"/>
    </source>
</evidence>
<dbReference type="AlphaFoldDB" id="A0A2Z6RJS8"/>
<dbReference type="GO" id="GO:0003676">
    <property type="term" value="F:nucleic acid binding"/>
    <property type="evidence" value="ECO:0007669"/>
    <property type="project" value="InterPro"/>
</dbReference>
<sequence length="202" mass="23226">MGIRWIIATPELDTSIVKEFSCKATNFPSSTRAEALTLASALAVSPSSATVTIRTDSKCVIDTFNYVLTNSSPRRFLKINNFLIWKAITKIIKFPRLEERAEKSYCQFSTELTLFLKTNIWKSRNLLFKQWKLIAHVTTKLLKKHKRKSSQKSLKRKRQLHPPDNQLMRNSTNTNSTPDDTRDHVSKCRHLFDSLGATLKNL</sequence>
<dbReference type="Gene3D" id="3.30.420.10">
    <property type="entry name" value="Ribonuclease H-like superfamily/Ribonuclease H"/>
    <property type="match status" value="1"/>
</dbReference>
<name>A0A2Z6RJS8_9GLOM</name>
<organism evidence="2 3">
    <name type="scientific">Rhizophagus clarus</name>
    <dbReference type="NCBI Taxonomy" id="94130"/>
    <lineage>
        <taxon>Eukaryota</taxon>
        <taxon>Fungi</taxon>
        <taxon>Fungi incertae sedis</taxon>
        <taxon>Mucoromycota</taxon>
        <taxon>Glomeromycotina</taxon>
        <taxon>Glomeromycetes</taxon>
        <taxon>Glomerales</taxon>
        <taxon>Glomeraceae</taxon>
        <taxon>Rhizophagus</taxon>
    </lineage>
</organism>
<gene>
    <name evidence="2" type="ORF">RclHR1_00030026</name>
</gene>
<dbReference type="Proteomes" id="UP000247702">
    <property type="component" value="Unassembled WGS sequence"/>
</dbReference>
<proteinExistence type="predicted"/>
<accession>A0A2Z6RJS8</accession>
<feature type="compositionally biased region" description="Basic residues" evidence="1">
    <location>
        <begin position="144"/>
        <end position="160"/>
    </location>
</feature>
<feature type="region of interest" description="Disordered" evidence="1">
    <location>
        <begin position="144"/>
        <end position="183"/>
    </location>
</feature>
<evidence type="ECO:0000313" key="3">
    <source>
        <dbReference type="Proteomes" id="UP000247702"/>
    </source>
</evidence>
<evidence type="ECO:0000313" key="2">
    <source>
        <dbReference type="EMBL" id="GBB97469.1"/>
    </source>
</evidence>
<comment type="caution">
    <text evidence="2">The sequence shown here is derived from an EMBL/GenBank/DDBJ whole genome shotgun (WGS) entry which is preliminary data.</text>
</comment>
<dbReference type="InterPro" id="IPR036397">
    <property type="entry name" value="RNaseH_sf"/>
</dbReference>
<evidence type="ECO:0000256" key="1">
    <source>
        <dbReference type="SAM" id="MobiDB-lite"/>
    </source>
</evidence>